<feature type="region of interest" description="Disordered" evidence="1">
    <location>
        <begin position="19"/>
        <end position="46"/>
    </location>
</feature>
<comment type="caution">
    <text evidence="2">The sequence shown here is derived from an EMBL/GenBank/DDBJ whole genome shotgun (WGS) entry which is preliminary data.</text>
</comment>
<feature type="compositionally biased region" description="Low complexity" evidence="1">
    <location>
        <begin position="22"/>
        <end position="32"/>
    </location>
</feature>
<name>A0A5J4UN65_9EUKA</name>
<gene>
    <name evidence="2" type="ORF">EZS28_032740</name>
</gene>
<evidence type="ECO:0000313" key="3">
    <source>
        <dbReference type="Proteomes" id="UP000324800"/>
    </source>
</evidence>
<protein>
    <submittedName>
        <fullName evidence="2">Uncharacterized protein</fullName>
    </submittedName>
</protein>
<proteinExistence type="predicted"/>
<organism evidence="2 3">
    <name type="scientific">Streblomastix strix</name>
    <dbReference type="NCBI Taxonomy" id="222440"/>
    <lineage>
        <taxon>Eukaryota</taxon>
        <taxon>Metamonada</taxon>
        <taxon>Preaxostyla</taxon>
        <taxon>Oxymonadida</taxon>
        <taxon>Streblomastigidae</taxon>
        <taxon>Streblomastix</taxon>
    </lineage>
</organism>
<sequence length="648" mass="73509">MGQSTGKYKLFAMCATVASKTQSSQSDSSSSQTPRRKVSPRPPATQLRQDEIKIADADYEAGKLDDNPLDYDEMYDEFMNLNRRKVMFNSKVSRIFIIENDELVGEVQHNGIFDESQSSIPFQRFGFESENRQKAQVISICNDLLGEDVQSTSSSVPQRDFESYITRKSFANSGVVIDRNMKAPKRRRLSIDEENDLLAQSSLNQQPHANIGQHIASIEVNQQARNDETRITPIHAAAAISIAIGSQNALQMSFQLYFDKQFKKYAEYESRQEQEASIKLRQMLEGICGIEFQNFDPKSVVISPMEGQILISKVWWKHSNKLWKVPFIAPAAYGERFPIVRNAIKSSGAIQHVFLDLLLNIAIGNTEKLIDQLIDGYKQSVLATSDAQLIREQVAGGVHEKPDRIEIYSDTTKTKMTENRKISQSNFQFPASVARNRSICSGQTRERNKEIVDKQEKQDKEIIKEINLKDGMASMLTTIMIKNQIHSWKGTGEAFLSPNQQNNQKVKCNTTQINVPIQNLLDQSNVIQASDPHQTVKQIMNNRSNTHHLNVLIQNLNLSQYIKPQYIPIKAIPLQQDSKISTSFHILQPIPSTQQNNSSEVPYSSPPYHLIDMKFPIGGRLKQFRNAWQQLVARDIINVGFQATWISS</sequence>
<dbReference type="Proteomes" id="UP000324800">
    <property type="component" value="Unassembled WGS sequence"/>
</dbReference>
<feature type="non-terminal residue" evidence="2">
    <location>
        <position position="648"/>
    </location>
</feature>
<accession>A0A5J4UN65</accession>
<dbReference type="EMBL" id="SNRW01014200">
    <property type="protein sequence ID" value="KAA6371733.1"/>
    <property type="molecule type" value="Genomic_DNA"/>
</dbReference>
<reference evidence="2 3" key="1">
    <citation type="submission" date="2019-03" db="EMBL/GenBank/DDBJ databases">
        <title>Single cell metagenomics reveals metabolic interactions within the superorganism composed of flagellate Streblomastix strix and complex community of Bacteroidetes bacteria on its surface.</title>
        <authorList>
            <person name="Treitli S.C."/>
            <person name="Kolisko M."/>
            <person name="Husnik F."/>
            <person name="Keeling P."/>
            <person name="Hampl V."/>
        </authorList>
    </citation>
    <scope>NUCLEOTIDE SEQUENCE [LARGE SCALE GENOMIC DNA]</scope>
    <source>
        <strain evidence="2">ST1C</strain>
    </source>
</reference>
<evidence type="ECO:0000256" key="1">
    <source>
        <dbReference type="SAM" id="MobiDB-lite"/>
    </source>
</evidence>
<dbReference type="AlphaFoldDB" id="A0A5J4UN65"/>
<evidence type="ECO:0000313" key="2">
    <source>
        <dbReference type="EMBL" id="KAA6371733.1"/>
    </source>
</evidence>